<gene>
    <name evidence="2" type="ORF">FJT64_014355</name>
</gene>
<keyword evidence="3" id="KW-1185">Reference proteome</keyword>
<reference evidence="2 3" key="1">
    <citation type="submission" date="2019-07" db="EMBL/GenBank/DDBJ databases">
        <title>Draft genome assembly of a fouling barnacle, Amphibalanus amphitrite (Darwin, 1854): The first reference genome for Thecostraca.</title>
        <authorList>
            <person name="Kim W."/>
        </authorList>
    </citation>
    <scope>NUCLEOTIDE SEQUENCE [LARGE SCALE GENOMIC DNA]</scope>
    <source>
        <strain evidence="2">SNU_AA5</strain>
        <tissue evidence="2">Soma without cirri and trophi</tissue>
    </source>
</reference>
<feature type="transmembrane region" description="Helical" evidence="1">
    <location>
        <begin position="67"/>
        <end position="88"/>
    </location>
</feature>
<organism evidence="2 3">
    <name type="scientific">Amphibalanus amphitrite</name>
    <name type="common">Striped barnacle</name>
    <name type="synonym">Balanus amphitrite</name>
    <dbReference type="NCBI Taxonomy" id="1232801"/>
    <lineage>
        <taxon>Eukaryota</taxon>
        <taxon>Metazoa</taxon>
        <taxon>Ecdysozoa</taxon>
        <taxon>Arthropoda</taxon>
        <taxon>Crustacea</taxon>
        <taxon>Multicrustacea</taxon>
        <taxon>Cirripedia</taxon>
        <taxon>Thoracica</taxon>
        <taxon>Thoracicalcarea</taxon>
        <taxon>Balanomorpha</taxon>
        <taxon>Balanoidea</taxon>
        <taxon>Balanidae</taxon>
        <taxon>Amphibalaninae</taxon>
        <taxon>Amphibalanus</taxon>
    </lineage>
</organism>
<comment type="caution">
    <text evidence="2">The sequence shown here is derived from an EMBL/GenBank/DDBJ whole genome shotgun (WGS) entry which is preliminary data.</text>
</comment>
<keyword evidence="1" id="KW-0812">Transmembrane</keyword>
<dbReference type="Proteomes" id="UP000440578">
    <property type="component" value="Unassembled WGS sequence"/>
</dbReference>
<protein>
    <submittedName>
        <fullName evidence="2">Uncharacterized protein</fullName>
    </submittedName>
</protein>
<evidence type="ECO:0000313" key="3">
    <source>
        <dbReference type="Proteomes" id="UP000440578"/>
    </source>
</evidence>
<evidence type="ECO:0000313" key="2">
    <source>
        <dbReference type="EMBL" id="KAF0287169.1"/>
    </source>
</evidence>
<name>A0A6A4V224_AMPAM</name>
<accession>A0A6A4V224</accession>
<dbReference type="AlphaFoldDB" id="A0A6A4V224"/>
<dbReference type="EMBL" id="VIIS01002210">
    <property type="protein sequence ID" value="KAF0287169.1"/>
    <property type="molecule type" value="Genomic_DNA"/>
</dbReference>
<keyword evidence="1" id="KW-0472">Membrane</keyword>
<sequence>MMKSKGFSKAHIAMKAAAATSYAAPASSHHASGQAGSTGYYYYYYPVEEHKGQVEGGSGGLDLAGPILIAVLVGVGIILLVAAAAAIANDDDNNARKLATSLLPAQLDQLLHHEQLGQVAAMAMRAINKRW</sequence>
<evidence type="ECO:0000256" key="1">
    <source>
        <dbReference type="SAM" id="Phobius"/>
    </source>
</evidence>
<proteinExistence type="predicted"/>
<keyword evidence="1" id="KW-1133">Transmembrane helix</keyword>